<organism evidence="4 5">
    <name type="scientific">Obba rivulosa</name>
    <dbReference type="NCBI Taxonomy" id="1052685"/>
    <lineage>
        <taxon>Eukaryota</taxon>
        <taxon>Fungi</taxon>
        <taxon>Dikarya</taxon>
        <taxon>Basidiomycota</taxon>
        <taxon>Agaricomycotina</taxon>
        <taxon>Agaricomycetes</taxon>
        <taxon>Polyporales</taxon>
        <taxon>Gelatoporiaceae</taxon>
        <taxon>Obba</taxon>
    </lineage>
</organism>
<sequence>MASLPALSAALSSPPTEDSPLAEALSLFFEPSAPLFTHLLPALHAQLVSPADAERVTTYPALLRAACAILETWPPALQTAFVGAHPRIGETRGLSRLSAAEQGQAACPRTSPAAPPPDSPSEPPTPAMSPGADDPAVLSRLAHLNACYEARFPGLRYITFVNGRPRAAIRDELDKFLRAQEPDASRDVASVLPVPVGGEAWSAELRRAVRGVGRIAESRLGKLLVE</sequence>
<dbReference type="AlphaFoldDB" id="A0A8E2DQ26"/>
<dbReference type="SUPFAM" id="SSF158694">
    <property type="entry name" value="UraD-Like"/>
    <property type="match status" value="1"/>
</dbReference>
<feature type="domain" description="Oxo-4-hydroxy-4-carboxy-5-ureidoimidazoline decarboxylase" evidence="3">
    <location>
        <begin position="132"/>
        <end position="178"/>
    </location>
</feature>
<dbReference type="Gene3D" id="1.10.3330.10">
    <property type="entry name" value="Oxo-4-hydroxy-4-carboxy-5-ureidoimidazoline decarboxylase"/>
    <property type="match status" value="1"/>
</dbReference>
<dbReference type="OrthoDB" id="5398391at2759"/>
<dbReference type="Pfam" id="PF09349">
    <property type="entry name" value="OHCU_decarbox"/>
    <property type="match status" value="2"/>
</dbReference>
<evidence type="ECO:0000259" key="3">
    <source>
        <dbReference type="Pfam" id="PF09349"/>
    </source>
</evidence>
<evidence type="ECO:0000256" key="1">
    <source>
        <dbReference type="ARBA" id="ARBA00022631"/>
    </source>
</evidence>
<accession>A0A8E2DQ26</accession>
<evidence type="ECO:0000313" key="5">
    <source>
        <dbReference type="Proteomes" id="UP000250043"/>
    </source>
</evidence>
<dbReference type="GO" id="GO:0006144">
    <property type="term" value="P:purine nucleobase metabolic process"/>
    <property type="evidence" value="ECO:0007669"/>
    <property type="project" value="UniProtKB-KW"/>
</dbReference>
<dbReference type="InterPro" id="IPR036778">
    <property type="entry name" value="OHCU_decarboxylase_sf"/>
</dbReference>
<dbReference type="Proteomes" id="UP000250043">
    <property type="component" value="Unassembled WGS sequence"/>
</dbReference>
<dbReference type="PANTHER" id="PTHR37987">
    <property type="entry name" value="CHROMOSOME 9, WHOLE GENOME SHOTGUN SEQUENCE"/>
    <property type="match status" value="1"/>
</dbReference>
<evidence type="ECO:0000313" key="4">
    <source>
        <dbReference type="EMBL" id="OCH93629.1"/>
    </source>
</evidence>
<dbReference type="EMBL" id="KV722352">
    <property type="protein sequence ID" value="OCH93629.1"/>
    <property type="molecule type" value="Genomic_DNA"/>
</dbReference>
<protein>
    <recommendedName>
        <fullName evidence="3">Oxo-4-hydroxy-4-carboxy-5-ureidoimidazoline decarboxylase domain-containing protein</fullName>
    </recommendedName>
</protein>
<feature type="compositionally biased region" description="Pro residues" evidence="2">
    <location>
        <begin position="113"/>
        <end position="127"/>
    </location>
</feature>
<evidence type="ECO:0000256" key="2">
    <source>
        <dbReference type="SAM" id="MobiDB-lite"/>
    </source>
</evidence>
<gene>
    <name evidence="4" type="ORF">OBBRIDRAFT_275659</name>
</gene>
<name>A0A8E2DQ26_9APHY</name>
<dbReference type="InterPro" id="IPR018020">
    <property type="entry name" value="OHCU_decarboxylase"/>
</dbReference>
<feature type="domain" description="Oxo-4-hydroxy-4-carboxy-5-ureidoimidazoline decarboxylase" evidence="3">
    <location>
        <begin position="41"/>
        <end position="109"/>
    </location>
</feature>
<dbReference type="PANTHER" id="PTHR37987:SF1">
    <property type="entry name" value="OXO-4-HYDROXY-4-CARBOXY-5-UREIDOIMIDAZOLINE DECARBOXYLASE DOMAIN-CONTAINING PROTEIN"/>
    <property type="match status" value="1"/>
</dbReference>
<proteinExistence type="predicted"/>
<keyword evidence="5" id="KW-1185">Reference proteome</keyword>
<keyword evidence="1" id="KW-0659">Purine metabolism</keyword>
<reference evidence="4 5" key="1">
    <citation type="submission" date="2016-07" db="EMBL/GenBank/DDBJ databases">
        <title>Draft genome of the white-rot fungus Obba rivulosa 3A-2.</title>
        <authorList>
            <consortium name="DOE Joint Genome Institute"/>
            <person name="Miettinen O."/>
            <person name="Riley R."/>
            <person name="Acob R."/>
            <person name="Barry K."/>
            <person name="Cullen D."/>
            <person name="De Vries R."/>
            <person name="Hainaut M."/>
            <person name="Hatakka A."/>
            <person name="Henrissat B."/>
            <person name="Hilden K."/>
            <person name="Kuo R."/>
            <person name="Labutti K."/>
            <person name="Lipzen A."/>
            <person name="Makela M.R."/>
            <person name="Sandor L."/>
            <person name="Spatafora J.W."/>
            <person name="Grigoriev I.V."/>
            <person name="Hibbett D.S."/>
        </authorList>
    </citation>
    <scope>NUCLEOTIDE SEQUENCE [LARGE SCALE GENOMIC DNA]</scope>
    <source>
        <strain evidence="4 5">3A-2</strain>
    </source>
</reference>
<feature type="region of interest" description="Disordered" evidence="2">
    <location>
        <begin position="95"/>
        <end position="134"/>
    </location>
</feature>